<dbReference type="GO" id="GO:0017089">
    <property type="term" value="F:glycolipid transfer activity"/>
    <property type="evidence" value="ECO:0007669"/>
    <property type="project" value="TreeGrafter"/>
</dbReference>
<dbReference type="GO" id="GO:0001530">
    <property type="term" value="F:lipopolysaccharide binding"/>
    <property type="evidence" value="ECO:0007669"/>
    <property type="project" value="InterPro"/>
</dbReference>
<dbReference type="InterPro" id="IPR005653">
    <property type="entry name" value="OstA-like_N"/>
</dbReference>
<evidence type="ECO:0000256" key="2">
    <source>
        <dbReference type="ARBA" id="ARBA00022729"/>
    </source>
</evidence>
<dbReference type="PANTHER" id="PTHR36504">
    <property type="entry name" value="LIPOPOLYSACCHARIDE EXPORT SYSTEM PROTEIN LPTA"/>
    <property type="match status" value="1"/>
</dbReference>
<sequence>MNSWLKPGLILAFCLSPSLGWSLSTDRDQPMLIEADRAELNDAEGVSIYHGNVKVTQGTLVLTGETMTVHSKGDNVDKVVIEGKPATYKQRPDNKDKDVRAKALRMEYTTDPEYIILQQQAEVDQEGDTLHSERIEYDVARDKVNAGTDKPSDRVRIIIQPRADKKTAPAP</sequence>
<accession>A0A3B0YPC9</accession>
<dbReference type="GO" id="GO:0030288">
    <property type="term" value="C:outer membrane-bounded periplasmic space"/>
    <property type="evidence" value="ECO:0007669"/>
    <property type="project" value="TreeGrafter"/>
</dbReference>
<dbReference type="EMBL" id="UOFK01000135">
    <property type="protein sequence ID" value="VAW77953.1"/>
    <property type="molecule type" value="Genomic_DNA"/>
</dbReference>
<dbReference type="Pfam" id="PF03968">
    <property type="entry name" value="LptD_N"/>
    <property type="match status" value="1"/>
</dbReference>
<proteinExistence type="inferred from homology"/>
<evidence type="ECO:0000313" key="5">
    <source>
        <dbReference type="EMBL" id="VAW77953.1"/>
    </source>
</evidence>
<evidence type="ECO:0000259" key="4">
    <source>
        <dbReference type="Pfam" id="PF03968"/>
    </source>
</evidence>
<dbReference type="HAMAP" id="MF_01914">
    <property type="entry name" value="LPS_assembly_LptA"/>
    <property type="match status" value="1"/>
</dbReference>
<keyword evidence="3" id="KW-0574">Periplasm</keyword>
<dbReference type="NCBIfam" id="TIGR03002">
    <property type="entry name" value="outer_YhbN_LptA"/>
    <property type="match status" value="1"/>
</dbReference>
<feature type="domain" description="Organic solvent tolerance-like N-terminal" evidence="4">
    <location>
        <begin position="33"/>
        <end position="141"/>
    </location>
</feature>
<reference evidence="5" key="1">
    <citation type="submission" date="2018-06" db="EMBL/GenBank/DDBJ databases">
        <authorList>
            <person name="Zhirakovskaya E."/>
        </authorList>
    </citation>
    <scope>NUCLEOTIDE SEQUENCE</scope>
</reference>
<gene>
    <name evidence="5" type="ORF">MNBD_GAMMA13-166</name>
</gene>
<protein>
    <recommendedName>
        <fullName evidence="4">Organic solvent tolerance-like N-terminal domain-containing protein</fullName>
    </recommendedName>
</protein>
<keyword evidence="1" id="KW-0813">Transport</keyword>
<keyword evidence="2" id="KW-0732">Signal</keyword>
<organism evidence="5">
    <name type="scientific">hydrothermal vent metagenome</name>
    <dbReference type="NCBI Taxonomy" id="652676"/>
    <lineage>
        <taxon>unclassified sequences</taxon>
        <taxon>metagenomes</taxon>
        <taxon>ecological metagenomes</taxon>
    </lineage>
</organism>
<name>A0A3B0YPC9_9ZZZZ</name>
<dbReference type="AlphaFoldDB" id="A0A3B0YPC9"/>
<dbReference type="GO" id="GO:0015920">
    <property type="term" value="P:lipopolysaccharide transport"/>
    <property type="evidence" value="ECO:0007669"/>
    <property type="project" value="InterPro"/>
</dbReference>
<dbReference type="Gene3D" id="2.60.450.10">
    <property type="entry name" value="Lipopolysaccharide (LPS) transport protein A like domain"/>
    <property type="match status" value="1"/>
</dbReference>
<dbReference type="InterPro" id="IPR014340">
    <property type="entry name" value="LptA"/>
</dbReference>
<dbReference type="GO" id="GO:0009279">
    <property type="term" value="C:cell outer membrane"/>
    <property type="evidence" value="ECO:0007669"/>
    <property type="project" value="TreeGrafter"/>
</dbReference>
<dbReference type="PANTHER" id="PTHR36504:SF1">
    <property type="entry name" value="LIPOPOLYSACCHARIDE EXPORT SYSTEM PROTEIN LPTA"/>
    <property type="match status" value="1"/>
</dbReference>
<dbReference type="InterPro" id="IPR052037">
    <property type="entry name" value="LPS_export_LptA"/>
</dbReference>
<evidence type="ECO:0000256" key="1">
    <source>
        <dbReference type="ARBA" id="ARBA00022448"/>
    </source>
</evidence>
<evidence type="ECO:0000256" key="3">
    <source>
        <dbReference type="ARBA" id="ARBA00022764"/>
    </source>
</evidence>